<evidence type="ECO:0000313" key="3">
    <source>
        <dbReference type="Proteomes" id="UP000294257"/>
    </source>
</evidence>
<reference evidence="2 3" key="1">
    <citation type="submission" date="2019-02" db="EMBL/GenBank/DDBJ databases">
        <title>Genomic Encyclopedia of Type Strains, Phase IV (KMG-IV): sequencing the most valuable type-strain genomes for metagenomic binning, comparative biology and taxonomic classification.</title>
        <authorList>
            <person name="Goeker M."/>
        </authorList>
    </citation>
    <scope>NUCLEOTIDE SEQUENCE [LARGE SCALE GENOMIC DNA]</scope>
    <source>
        <strain evidence="2 3">DSM 101727</strain>
    </source>
</reference>
<keyword evidence="3" id="KW-1185">Reference proteome</keyword>
<dbReference type="Pfam" id="PF01774">
    <property type="entry name" value="UreD"/>
    <property type="match status" value="1"/>
</dbReference>
<evidence type="ECO:0000256" key="1">
    <source>
        <dbReference type="ARBA" id="ARBA00023186"/>
    </source>
</evidence>
<protein>
    <submittedName>
        <fullName evidence="2">Urease accessory protein</fullName>
    </submittedName>
</protein>
<accession>A0A4Q7L4W2</accession>
<sequence>MVHLVSSACAPLGGDELVLDVRVGAGATLRLAGVAATVALPGQHAGPSRTTVRVDLEGALEYLPEPTVVTARADHTAVLTADLSDRASLRWREILVLGRSGESPGRCRSGLSVRRAGRPVLRQQLDIGDRELDASPAGLAGKRVSGTGLLLDGSTPAAAGGPWWSRVPIDGGALTTVLADDVVSALAVLTTSMPG</sequence>
<evidence type="ECO:0000313" key="2">
    <source>
        <dbReference type="EMBL" id="RZS43551.1"/>
    </source>
</evidence>
<dbReference type="InterPro" id="IPR002669">
    <property type="entry name" value="UreD"/>
</dbReference>
<proteinExistence type="predicted"/>
<keyword evidence="1" id="KW-0143">Chaperone</keyword>
<comment type="caution">
    <text evidence="2">The sequence shown here is derived from an EMBL/GenBank/DDBJ whole genome shotgun (WGS) entry which is preliminary data.</text>
</comment>
<dbReference type="AlphaFoldDB" id="A0A4Q7L4W2"/>
<gene>
    <name evidence="2" type="ORF">EV193_102531</name>
</gene>
<name>A0A4Q7L4W2_9PSEU</name>
<dbReference type="EMBL" id="SGWQ01000002">
    <property type="protein sequence ID" value="RZS43551.1"/>
    <property type="molecule type" value="Genomic_DNA"/>
</dbReference>
<dbReference type="GO" id="GO:0016151">
    <property type="term" value="F:nickel cation binding"/>
    <property type="evidence" value="ECO:0007669"/>
    <property type="project" value="InterPro"/>
</dbReference>
<dbReference type="Proteomes" id="UP000294257">
    <property type="component" value="Unassembled WGS sequence"/>
</dbReference>
<organism evidence="2 3">
    <name type="scientific">Herbihabitans rhizosphaerae</name>
    <dbReference type="NCBI Taxonomy" id="1872711"/>
    <lineage>
        <taxon>Bacteria</taxon>
        <taxon>Bacillati</taxon>
        <taxon>Actinomycetota</taxon>
        <taxon>Actinomycetes</taxon>
        <taxon>Pseudonocardiales</taxon>
        <taxon>Pseudonocardiaceae</taxon>
        <taxon>Herbihabitans</taxon>
    </lineage>
</organism>